<evidence type="ECO:0000256" key="4">
    <source>
        <dbReference type="SAM" id="MobiDB-lite"/>
    </source>
</evidence>
<feature type="repeat" description="TPR" evidence="3">
    <location>
        <begin position="327"/>
        <end position="360"/>
    </location>
</feature>
<feature type="compositionally biased region" description="Basic and acidic residues" evidence="4">
    <location>
        <begin position="1168"/>
        <end position="1215"/>
    </location>
</feature>
<dbReference type="SUPFAM" id="SSF48452">
    <property type="entry name" value="TPR-like"/>
    <property type="match status" value="1"/>
</dbReference>
<feature type="compositionally biased region" description="Polar residues" evidence="4">
    <location>
        <begin position="1453"/>
        <end position="1465"/>
    </location>
</feature>
<feature type="compositionally biased region" description="Basic and acidic residues" evidence="4">
    <location>
        <begin position="674"/>
        <end position="684"/>
    </location>
</feature>
<comment type="caution">
    <text evidence="6">The sequence shown here is derived from an EMBL/GenBank/DDBJ whole genome shotgun (WGS) entry which is preliminary data.</text>
</comment>
<feature type="compositionally biased region" description="Basic residues" evidence="4">
    <location>
        <begin position="534"/>
        <end position="558"/>
    </location>
</feature>
<feature type="compositionally biased region" description="Basic and acidic residues" evidence="4">
    <location>
        <begin position="592"/>
        <end position="604"/>
    </location>
</feature>
<feature type="domain" description="S1 motif" evidence="5">
    <location>
        <begin position="117"/>
        <end position="199"/>
    </location>
</feature>
<feature type="region of interest" description="Disordered" evidence="4">
    <location>
        <begin position="1369"/>
        <end position="1522"/>
    </location>
</feature>
<keyword evidence="7" id="KW-1185">Reference proteome</keyword>
<feature type="region of interest" description="Disordered" evidence="4">
    <location>
        <begin position="419"/>
        <end position="613"/>
    </location>
</feature>
<dbReference type="Proteomes" id="UP000271974">
    <property type="component" value="Unassembled WGS sequence"/>
</dbReference>
<feature type="compositionally biased region" description="Basic residues" evidence="4">
    <location>
        <begin position="495"/>
        <end position="506"/>
    </location>
</feature>
<feature type="compositionally biased region" description="Low complexity" evidence="4">
    <location>
        <begin position="1396"/>
        <end position="1409"/>
    </location>
</feature>
<feature type="compositionally biased region" description="Basic and acidic residues" evidence="4">
    <location>
        <begin position="733"/>
        <end position="743"/>
    </location>
</feature>
<dbReference type="PROSITE" id="PS50126">
    <property type="entry name" value="S1"/>
    <property type="match status" value="1"/>
</dbReference>
<accession>A0A433SNN7</accession>
<feature type="compositionally biased region" description="Basic and acidic residues" evidence="4">
    <location>
        <begin position="1143"/>
        <end position="1156"/>
    </location>
</feature>
<dbReference type="Gene3D" id="2.40.50.140">
    <property type="entry name" value="Nucleic acid-binding proteins"/>
    <property type="match status" value="1"/>
</dbReference>
<dbReference type="SMART" id="SM00316">
    <property type="entry name" value="S1"/>
    <property type="match status" value="1"/>
</dbReference>
<reference evidence="6 7" key="1">
    <citation type="submission" date="2019-01" db="EMBL/GenBank/DDBJ databases">
        <title>A draft genome assembly of the solar-powered sea slug Elysia chlorotica.</title>
        <authorList>
            <person name="Cai H."/>
            <person name="Li Q."/>
            <person name="Fang X."/>
            <person name="Li J."/>
            <person name="Curtis N.E."/>
            <person name="Altenburger A."/>
            <person name="Shibata T."/>
            <person name="Feng M."/>
            <person name="Maeda T."/>
            <person name="Schwartz J.A."/>
            <person name="Shigenobu S."/>
            <person name="Lundholm N."/>
            <person name="Nishiyama T."/>
            <person name="Yang H."/>
            <person name="Hasebe M."/>
            <person name="Li S."/>
            <person name="Pierce S.K."/>
            <person name="Wang J."/>
        </authorList>
    </citation>
    <scope>NUCLEOTIDE SEQUENCE [LARGE SCALE GENOMIC DNA]</scope>
    <source>
        <strain evidence="6">EC2010</strain>
        <tissue evidence="6">Whole organism of an adult</tissue>
    </source>
</reference>
<feature type="compositionally biased region" description="Basic and acidic residues" evidence="4">
    <location>
        <begin position="422"/>
        <end position="438"/>
    </location>
</feature>
<feature type="compositionally biased region" description="Basic residues" evidence="4">
    <location>
        <begin position="855"/>
        <end position="874"/>
    </location>
</feature>
<evidence type="ECO:0000313" key="7">
    <source>
        <dbReference type="Proteomes" id="UP000271974"/>
    </source>
</evidence>
<feature type="compositionally biased region" description="Polar residues" evidence="4">
    <location>
        <begin position="685"/>
        <end position="695"/>
    </location>
</feature>
<feature type="compositionally biased region" description="Basic and acidic residues" evidence="4">
    <location>
        <begin position="765"/>
        <end position="777"/>
    </location>
</feature>
<evidence type="ECO:0000256" key="3">
    <source>
        <dbReference type="PROSITE-ProRule" id="PRU00339"/>
    </source>
</evidence>
<feature type="compositionally biased region" description="Basic and acidic residues" evidence="4">
    <location>
        <begin position="1488"/>
        <end position="1522"/>
    </location>
</feature>
<dbReference type="InterPro" id="IPR019734">
    <property type="entry name" value="TPR_rpt"/>
</dbReference>
<feature type="compositionally biased region" description="Basic and acidic residues" evidence="4">
    <location>
        <begin position="1059"/>
        <end position="1068"/>
    </location>
</feature>
<evidence type="ECO:0000259" key="5">
    <source>
        <dbReference type="PROSITE" id="PS50126"/>
    </source>
</evidence>
<dbReference type="STRING" id="188477.A0A433SNN7"/>
<keyword evidence="1" id="KW-0677">Repeat</keyword>
<dbReference type="PANTHER" id="PTHR23184">
    <property type="entry name" value="TETRATRICOPEPTIDE REPEAT PROTEIN 14"/>
    <property type="match status" value="1"/>
</dbReference>
<feature type="compositionally biased region" description="Basic and acidic residues" evidence="4">
    <location>
        <begin position="1083"/>
        <end position="1100"/>
    </location>
</feature>
<feature type="compositionally biased region" description="Polar residues" evidence="4">
    <location>
        <begin position="1035"/>
        <end position="1045"/>
    </location>
</feature>
<dbReference type="PROSITE" id="PS50293">
    <property type="entry name" value="TPR_REGION"/>
    <property type="match status" value="1"/>
</dbReference>
<dbReference type="InterPro" id="IPR039190">
    <property type="entry name" value="TTC14"/>
</dbReference>
<name>A0A433SNN7_ELYCH</name>
<dbReference type="EMBL" id="RQTK01001318">
    <property type="protein sequence ID" value="RUS70867.1"/>
    <property type="molecule type" value="Genomic_DNA"/>
</dbReference>
<feature type="compositionally biased region" description="Basic and acidic residues" evidence="4">
    <location>
        <begin position="1020"/>
        <end position="1032"/>
    </location>
</feature>
<dbReference type="InterPro" id="IPR013105">
    <property type="entry name" value="TPR_2"/>
</dbReference>
<dbReference type="InterPro" id="IPR003029">
    <property type="entry name" value="S1_domain"/>
</dbReference>
<feature type="compositionally biased region" description="Basic and acidic residues" evidence="4">
    <location>
        <begin position="807"/>
        <end position="839"/>
    </location>
</feature>
<dbReference type="OrthoDB" id="1914839at2759"/>
<dbReference type="GO" id="GO:0003676">
    <property type="term" value="F:nucleic acid binding"/>
    <property type="evidence" value="ECO:0007669"/>
    <property type="project" value="InterPro"/>
</dbReference>
<feature type="region of interest" description="Disordered" evidence="4">
    <location>
        <begin position="652"/>
        <end position="699"/>
    </location>
</feature>
<dbReference type="SMART" id="SM00028">
    <property type="entry name" value="TPR"/>
    <property type="match status" value="3"/>
</dbReference>
<evidence type="ECO:0000256" key="2">
    <source>
        <dbReference type="ARBA" id="ARBA00022803"/>
    </source>
</evidence>
<dbReference type="Pfam" id="PF07719">
    <property type="entry name" value="TPR_2"/>
    <property type="match status" value="1"/>
</dbReference>
<keyword evidence="2 3" id="KW-0802">TPR repeat</keyword>
<feature type="region of interest" description="Disordered" evidence="4">
    <location>
        <begin position="920"/>
        <end position="1319"/>
    </location>
</feature>
<dbReference type="Gene3D" id="1.25.40.10">
    <property type="entry name" value="Tetratricopeptide repeat domain"/>
    <property type="match status" value="1"/>
</dbReference>
<dbReference type="InterPro" id="IPR011990">
    <property type="entry name" value="TPR-like_helical_dom_sf"/>
</dbReference>
<dbReference type="SUPFAM" id="SSF50249">
    <property type="entry name" value="Nucleic acid-binding proteins"/>
    <property type="match status" value="1"/>
</dbReference>
<feature type="compositionally biased region" description="Basic and acidic residues" evidence="4">
    <location>
        <begin position="1415"/>
        <end position="1452"/>
    </location>
</feature>
<feature type="repeat" description="TPR" evidence="3">
    <location>
        <begin position="368"/>
        <end position="401"/>
    </location>
</feature>
<dbReference type="InterPro" id="IPR012340">
    <property type="entry name" value="NA-bd_OB-fold"/>
</dbReference>
<feature type="compositionally biased region" description="Basic and acidic residues" evidence="4">
    <location>
        <begin position="559"/>
        <end position="573"/>
    </location>
</feature>
<feature type="region of interest" description="Disordered" evidence="4">
    <location>
        <begin position="724"/>
        <end position="896"/>
    </location>
</feature>
<gene>
    <name evidence="6" type="ORF">EGW08_021367</name>
</gene>
<dbReference type="PROSITE" id="PS50005">
    <property type="entry name" value="TPR"/>
    <property type="match status" value="3"/>
</dbReference>
<feature type="compositionally biased region" description="Basic and acidic residues" evidence="4">
    <location>
        <begin position="456"/>
        <end position="469"/>
    </location>
</feature>
<proteinExistence type="predicted"/>
<feature type="compositionally biased region" description="Basic and acidic residues" evidence="4">
    <location>
        <begin position="1228"/>
        <end position="1306"/>
    </location>
</feature>
<feature type="compositionally biased region" description="Low complexity" evidence="4">
    <location>
        <begin position="1375"/>
        <end position="1384"/>
    </location>
</feature>
<dbReference type="PANTHER" id="PTHR23184:SF9">
    <property type="entry name" value="TETRATRICOPEPTIDE REPEAT PROTEIN 14"/>
    <property type="match status" value="1"/>
</dbReference>
<sequence>MDVKLVGAAVQFHGEELLHSLTDEQGEQPSSNVTSFLQRWRPSEPEIKDKIFQRNLCGFIARKSDLLFRPLMEDERNCNRSLEAIDDSFAIMPPLETFMNIPAFSRREEFWKSLRVNDCVTGVVTAIIDQGLRLTLLCIDKGVCRDIDDLNIPAFCPVKELPRLYAKESALDAFQKRDIVRGMVLSIVEETERIIVSLKTESVPDEKTYPRLGLITEDDFPVHYRRQSQIQDMSYEEMLQSILGFNNMGNVQSLIQQLRIPTTASYYRFFSRLKIPQKEYAEGLKKWQSQKLAHHSVVQGVEMFKKGDYLEAMQHLNRALQVDAENVEALVARGALYANKENFSSAIKDFEEALSHNPKHTNARNYLIETLLTVGRMCEERRDLEQAVTHYEGVLKIEEHHTEAADLLRGCRQLMVFQTNPDETKEKDEREKRKKSEALEGEDNERAPSSSLLKTSTDKLKALIKEDKQRKPRSTKKEKRRLGRSSSSERDTKKGKGRKRKRRRTARSSSSSQGSSSDTGSSYRSSSSGSSRGGRGHRRRSKKKGKDKKRSKKSKRSRKDSLKQNEKSRHESSAENDVSASSSKPNIARLETAGERERKGREDNGDAQSKYQGVPQYGADFAAEQLERDGLFYHKSAAMSFLPISSHDFFSTSSAIPGLGSPPPGASASISHQEGPKRLSKLRDSPSQGKDSSAHTLRMAKGVDRIEGYSQLLQQIPLGQKFLSMANSSPTDAGRKYRNHQEHSWTPSNEAEEAQHHIMGSGPGSRDHQGGAGKDMEVAGELGVRSRTSADRLGNERTSPSKGPHIIRRDDALIAQREEFYKKNKGGDMSFKKFRDSRSRSRSVSSKSSTSSVNRGKKASPQRRGKRSWTRSRSKSPGNRRQGKSKPTVTGIPELDHYLGGAKTLIQRAMEQKDFSLWKQLPADRSRSPSSPYKFASGSRSPRKYEAKSPNPNRNKSMSPSSKKYRLKSPSPQRLSSRSPHSRRITSQSPGPRQLEEYDREDKILASKESIRQSKSPQRSSREKERYEEGRNKKTNVSDQKTSSFGKFGPPPKNVTVRETWDAKEVSDVRQNAFQKPASDGYNKPDREDIFHSQREKPGSKSDPFSFMPRILRKPKMDDPDVNKPLLSSNQLERDRKLQKKSGGNDKETREGKEIMQDEAAGSNLRRQTRDMNNDGDSKGCLDDSKSKVNSWDQHRKTLKKRSDVIADQDTKRVDIVSLSSLQQGVTDDVKKSLEEEMEREIERRVRERLQHQGSSERVERQRHKEKDVCRSHDKKRSEENDSDSEDIRYSRKRSDISGENEDNRDHGKRKRSETGRVRNEIKEEKKGWCQDIFGNAYFAEYGKMLNVGKNYDVHGNVFYGQRDSFKPRSAGVWRSRNNNLGSRSRSRDRLRSRSRSSSSGSAGGSSLSKQKRSRSNEKPQGRGADAKDRAEWKVQGKEKTQMVSSELKDTESLTQPGVSSTNEPAETLAEKSGTKGPNSAESSELDVFTKSRWDAENKSRWDDGLDRGKQGGKTQRGEGDSLTELEKFLMELKQQKKKQWIAEGKVKGE</sequence>
<feature type="compositionally biased region" description="Low complexity" evidence="4">
    <location>
        <begin position="507"/>
        <end position="530"/>
    </location>
</feature>
<evidence type="ECO:0000256" key="1">
    <source>
        <dbReference type="ARBA" id="ARBA00022737"/>
    </source>
</evidence>
<organism evidence="6 7">
    <name type="scientific">Elysia chlorotica</name>
    <name type="common">Eastern emerald elysia</name>
    <name type="synonym">Sea slug</name>
    <dbReference type="NCBI Taxonomy" id="188477"/>
    <lineage>
        <taxon>Eukaryota</taxon>
        <taxon>Metazoa</taxon>
        <taxon>Spiralia</taxon>
        <taxon>Lophotrochozoa</taxon>
        <taxon>Mollusca</taxon>
        <taxon>Gastropoda</taxon>
        <taxon>Heterobranchia</taxon>
        <taxon>Euthyneura</taxon>
        <taxon>Panpulmonata</taxon>
        <taxon>Sacoglossa</taxon>
        <taxon>Placobranchoidea</taxon>
        <taxon>Plakobranchidae</taxon>
        <taxon>Elysia</taxon>
    </lineage>
</organism>
<protein>
    <recommendedName>
        <fullName evidence="5">S1 motif domain-containing protein</fullName>
    </recommendedName>
</protein>
<feature type="repeat" description="TPR" evidence="3">
    <location>
        <begin position="293"/>
        <end position="326"/>
    </location>
</feature>
<feature type="compositionally biased region" description="Basic residues" evidence="4">
    <location>
        <begin position="470"/>
        <end position="483"/>
    </location>
</feature>
<feature type="compositionally biased region" description="Low complexity" evidence="4">
    <location>
        <begin position="842"/>
        <end position="853"/>
    </location>
</feature>
<feature type="compositionally biased region" description="Low complexity" evidence="4">
    <location>
        <begin position="969"/>
        <end position="979"/>
    </location>
</feature>
<evidence type="ECO:0000313" key="6">
    <source>
        <dbReference type="EMBL" id="RUS70867.1"/>
    </source>
</evidence>
<feature type="compositionally biased region" description="Polar residues" evidence="4">
    <location>
        <begin position="950"/>
        <end position="962"/>
    </location>
</feature>
<feature type="compositionally biased region" description="Basic and acidic residues" evidence="4">
    <location>
        <begin position="994"/>
        <end position="1012"/>
    </location>
</feature>